<dbReference type="Pfam" id="PF00378">
    <property type="entry name" value="ECH_1"/>
    <property type="match status" value="1"/>
</dbReference>
<evidence type="ECO:0000256" key="4">
    <source>
        <dbReference type="ARBA" id="ARBA00022970"/>
    </source>
</evidence>
<sequence length="843" mass="92410">MSTLTVDISNGIATICLNRPASLNAITMDDYNEFAKVLREIDQREDVLVTVWQATGKWFCAGTDVKNSGAGDRSAVVGNLRESFLKAVVHTTTDCGQALYSHRKVLVAALNGPVMCVLNVCGVAVLNARRGIAAAFLGYFDFIYCMPNAWLSVPFTFIGIIAEGGSSVSFINRMGLAKANEALIWGKKKEAQELLECGFINQILPQQSVESFHKAIREMTLKDMEGLDPAAVLEVKRLLKAGLNEKNSLDAVNLRESYAQAARFASGVPARQFQRLANKEIKHKLENYGPLGKPDESQSLQHITAEYEYYTQVELHDPTAVDEKLHRDLKARNISMIALGGAVGTGLIIGSGTALAHGGPLGLFLGYLFVGAVCWFVMIALGEMAAWLPGSKGFAGYATRFVDPALGFGLGWNYLLKYLIVTPNNINAAGVVLDYWSGGRNVPSEAWMIIFIVFIALVNLLGVRVFGELEFWFSSLKVISLIGLILMGIIIDLGGNPHHHRIGFRYWRHPYGPMASYLESVVHNEHLSIFLGFWSTLTNALFAYIGTELVGVTAGEAQNPRRNIPIAIRRTFFRILVFYVGGVFVIGLVVPSTNTSLFTANKAKTGAAASPFVVATTLVGIRTLNHIINAAILVFVLSAANSDLYIGSRTLYGLAIEGKAPSIFCKVNRFGVPWPALTVCTLFCFLVFLNVSSSSAQVFTWFVNLVSTFGALTWISICIAHICFMRALAAQGKSRDALPYKAPLQPFGSWFALISTVIIVIFKGFDTFLPFNKANFVTSYIGVPVFILLWGGYKMFYRTKTIPADKVDLVTGLREIDEAEEEFLAEAKARGPQSLLRRLWDGL</sequence>
<dbReference type="PANTHER" id="PTHR43341:SF9">
    <property type="entry name" value="DICARBOXYLIC AMINO ACID PERMEASE"/>
    <property type="match status" value="1"/>
</dbReference>
<name>A0ABQ0M634_MYCCL</name>
<dbReference type="Gene3D" id="1.20.1740.10">
    <property type="entry name" value="Amino acid/polyamine transporter I"/>
    <property type="match status" value="1"/>
</dbReference>
<dbReference type="PROSITE" id="PS00218">
    <property type="entry name" value="AMINO_ACID_PERMEASE_1"/>
    <property type="match status" value="1"/>
</dbReference>
<evidence type="ECO:0000313" key="9">
    <source>
        <dbReference type="EMBL" id="GAT58727.1"/>
    </source>
</evidence>
<dbReference type="InterPro" id="IPR029045">
    <property type="entry name" value="ClpP/crotonase-like_dom_sf"/>
</dbReference>
<keyword evidence="4" id="KW-0029">Amino-acid transport</keyword>
<feature type="transmembrane region" description="Helical" evidence="7">
    <location>
        <begin position="667"/>
        <end position="689"/>
    </location>
</feature>
<organism evidence="9 10">
    <name type="scientific">Mycena chlorophos</name>
    <name type="common">Agaric fungus</name>
    <name type="synonym">Agaricus chlorophos</name>
    <dbReference type="NCBI Taxonomy" id="658473"/>
    <lineage>
        <taxon>Eukaryota</taxon>
        <taxon>Fungi</taxon>
        <taxon>Dikarya</taxon>
        <taxon>Basidiomycota</taxon>
        <taxon>Agaricomycotina</taxon>
        <taxon>Agaricomycetes</taxon>
        <taxon>Agaricomycetidae</taxon>
        <taxon>Agaricales</taxon>
        <taxon>Marasmiineae</taxon>
        <taxon>Mycenaceae</taxon>
        <taxon>Mycena</taxon>
    </lineage>
</organism>
<feature type="domain" description="Amino acid permease/ SLC12A" evidence="8">
    <location>
        <begin position="334"/>
        <end position="800"/>
    </location>
</feature>
<keyword evidence="10" id="KW-1185">Reference proteome</keyword>
<keyword evidence="5 7" id="KW-1133">Transmembrane helix</keyword>
<dbReference type="SUPFAM" id="SSF52096">
    <property type="entry name" value="ClpP/crotonase"/>
    <property type="match status" value="1"/>
</dbReference>
<proteinExistence type="predicted"/>
<dbReference type="InterPro" id="IPR001753">
    <property type="entry name" value="Enoyl-CoA_hydra/iso"/>
</dbReference>
<evidence type="ECO:0000256" key="2">
    <source>
        <dbReference type="ARBA" id="ARBA00022448"/>
    </source>
</evidence>
<dbReference type="InterPro" id="IPR004841">
    <property type="entry name" value="AA-permease/SLC12A_dom"/>
</dbReference>
<dbReference type="PANTHER" id="PTHR43341">
    <property type="entry name" value="AMINO ACID PERMEASE"/>
    <property type="match status" value="1"/>
</dbReference>
<accession>A0ABQ0M634</accession>
<dbReference type="Gene3D" id="3.90.226.10">
    <property type="entry name" value="2-enoyl-CoA Hydratase, Chain A, domain 1"/>
    <property type="match status" value="1"/>
</dbReference>
<dbReference type="Pfam" id="PF00324">
    <property type="entry name" value="AA_permease"/>
    <property type="match status" value="1"/>
</dbReference>
<feature type="transmembrane region" description="Helical" evidence="7">
    <location>
        <begin position="361"/>
        <end position="382"/>
    </location>
</feature>
<feature type="transmembrane region" description="Helical" evidence="7">
    <location>
        <begin position="627"/>
        <end position="646"/>
    </location>
</feature>
<evidence type="ECO:0000256" key="3">
    <source>
        <dbReference type="ARBA" id="ARBA00022692"/>
    </source>
</evidence>
<feature type="transmembrane region" description="Helical" evidence="7">
    <location>
        <begin position="744"/>
        <end position="762"/>
    </location>
</feature>
<evidence type="ECO:0000256" key="7">
    <source>
        <dbReference type="SAM" id="Phobius"/>
    </source>
</evidence>
<dbReference type="Proteomes" id="UP000815677">
    <property type="component" value="Unassembled WGS sequence"/>
</dbReference>
<keyword evidence="6 7" id="KW-0472">Membrane</keyword>
<keyword evidence="3 7" id="KW-0812">Transmembrane</keyword>
<feature type="transmembrane region" description="Helical" evidence="7">
    <location>
        <begin position="446"/>
        <end position="466"/>
    </location>
</feature>
<dbReference type="CDD" id="cd06558">
    <property type="entry name" value="crotonase-like"/>
    <property type="match status" value="1"/>
</dbReference>
<protein>
    <recommendedName>
        <fullName evidence="8">Amino acid permease/ SLC12A domain-containing protein</fullName>
    </recommendedName>
</protein>
<gene>
    <name evidence="9" type="ORF">MCHLO_15120</name>
</gene>
<evidence type="ECO:0000256" key="1">
    <source>
        <dbReference type="ARBA" id="ARBA00004141"/>
    </source>
</evidence>
<feature type="transmembrane region" description="Helical" evidence="7">
    <location>
        <begin position="105"/>
        <end position="129"/>
    </location>
</feature>
<reference evidence="9" key="1">
    <citation type="submission" date="2014-09" db="EMBL/GenBank/DDBJ databases">
        <title>Genome sequence of the luminous mushroom Mycena chlorophos for searching fungal bioluminescence genes.</title>
        <authorList>
            <person name="Tanaka Y."/>
            <person name="Kasuga D."/>
            <person name="Oba Y."/>
            <person name="Hase S."/>
            <person name="Sato K."/>
            <person name="Oba Y."/>
            <person name="Sakakibara Y."/>
        </authorList>
    </citation>
    <scope>NUCLEOTIDE SEQUENCE</scope>
</reference>
<evidence type="ECO:0000256" key="6">
    <source>
        <dbReference type="ARBA" id="ARBA00023136"/>
    </source>
</evidence>
<feature type="transmembrane region" description="Helical" evidence="7">
    <location>
        <begin position="334"/>
        <end position="355"/>
    </location>
</feature>
<evidence type="ECO:0000313" key="10">
    <source>
        <dbReference type="Proteomes" id="UP000815677"/>
    </source>
</evidence>
<keyword evidence="2" id="KW-0813">Transport</keyword>
<dbReference type="InterPro" id="IPR004840">
    <property type="entry name" value="Amino_acid_permease_CS"/>
</dbReference>
<feature type="transmembrane region" description="Helical" evidence="7">
    <location>
        <begin position="472"/>
        <end position="495"/>
    </location>
</feature>
<feature type="transmembrane region" description="Helical" evidence="7">
    <location>
        <begin position="774"/>
        <end position="793"/>
    </location>
</feature>
<evidence type="ECO:0000259" key="8">
    <source>
        <dbReference type="Pfam" id="PF00324"/>
    </source>
</evidence>
<evidence type="ECO:0000256" key="5">
    <source>
        <dbReference type="ARBA" id="ARBA00022989"/>
    </source>
</evidence>
<feature type="transmembrane region" description="Helical" evidence="7">
    <location>
        <begin position="571"/>
        <end position="590"/>
    </location>
</feature>
<feature type="transmembrane region" description="Helical" evidence="7">
    <location>
        <begin position="149"/>
        <end position="171"/>
    </location>
</feature>
<dbReference type="InterPro" id="IPR050524">
    <property type="entry name" value="APC_YAT"/>
</dbReference>
<feature type="transmembrane region" description="Helical" evidence="7">
    <location>
        <begin position="701"/>
        <end position="724"/>
    </location>
</feature>
<comment type="subcellular location">
    <subcellularLocation>
        <location evidence="1">Membrane</location>
        <topology evidence="1">Multi-pass membrane protein</topology>
    </subcellularLocation>
</comment>
<dbReference type="EMBL" id="DF849761">
    <property type="protein sequence ID" value="GAT58727.1"/>
    <property type="molecule type" value="Genomic_DNA"/>
</dbReference>